<proteinExistence type="predicted"/>
<keyword evidence="2" id="KW-1185">Reference proteome</keyword>
<name>A0AAN7GXU5_9MYRT</name>
<organism evidence="1 2">
    <name type="scientific">Trapa incisa</name>
    <dbReference type="NCBI Taxonomy" id="236973"/>
    <lineage>
        <taxon>Eukaryota</taxon>
        <taxon>Viridiplantae</taxon>
        <taxon>Streptophyta</taxon>
        <taxon>Embryophyta</taxon>
        <taxon>Tracheophyta</taxon>
        <taxon>Spermatophyta</taxon>
        <taxon>Magnoliopsida</taxon>
        <taxon>eudicotyledons</taxon>
        <taxon>Gunneridae</taxon>
        <taxon>Pentapetalae</taxon>
        <taxon>rosids</taxon>
        <taxon>malvids</taxon>
        <taxon>Myrtales</taxon>
        <taxon>Lythraceae</taxon>
        <taxon>Trapa</taxon>
    </lineage>
</organism>
<accession>A0AAN7GXU5</accession>
<reference evidence="1 2" key="1">
    <citation type="journal article" date="2023" name="Hortic Res">
        <title>Pangenome of water caltrop reveals structural variations and asymmetric subgenome divergence after allopolyploidization.</title>
        <authorList>
            <person name="Zhang X."/>
            <person name="Chen Y."/>
            <person name="Wang L."/>
            <person name="Yuan Y."/>
            <person name="Fang M."/>
            <person name="Shi L."/>
            <person name="Lu R."/>
            <person name="Comes H.P."/>
            <person name="Ma Y."/>
            <person name="Chen Y."/>
            <person name="Huang G."/>
            <person name="Zhou Y."/>
            <person name="Zheng Z."/>
            <person name="Qiu Y."/>
        </authorList>
    </citation>
    <scope>NUCLEOTIDE SEQUENCE [LARGE SCALE GENOMIC DNA]</scope>
    <source>
        <tissue evidence="1">Roots</tissue>
    </source>
</reference>
<dbReference type="Proteomes" id="UP001345219">
    <property type="component" value="Chromosome 10"/>
</dbReference>
<dbReference type="EMBL" id="JAXIOK010000021">
    <property type="protein sequence ID" value="KAK4746114.1"/>
    <property type="molecule type" value="Genomic_DNA"/>
</dbReference>
<protein>
    <submittedName>
        <fullName evidence="1">Uncharacterized protein</fullName>
    </submittedName>
</protein>
<comment type="caution">
    <text evidence="1">The sequence shown here is derived from an EMBL/GenBank/DDBJ whole genome shotgun (WGS) entry which is preliminary data.</text>
</comment>
<sequence length="320" mass="35217">MVHTWTFHIQQGCRLHHEPHHSSLRWPPRRSGARRHVHQRNCHRRLQLRPLARDGECTGDAVRTGIRSQTVPHVGHLRAKIVHRARRLLRPPAAHLRVCCAAAPPPWPVGRRVGADGGTSPVADPFPVQLGLRPSAQPVLPEPAQGPRHRLDLLGGSGRECGQLLALHLRARLRGLGSGRVPGPIVVDHSVWVARLCHFGRLPLDVDGLVAGGLFWSLGVRQVVDCFWGHALSGELVLQNIDFDDRISPRCHHCIGCLVSLLEHKWVGTDDPFCLPRCNRSASGQRARRWECKGGAVFDGGVGGAVGHHWSLLLCGDNNP</sequence>
<evidence type="ECO:0000313" key="1">
    <source>
        <dbReference type="EMBL" id="KAK4746114.1"/>
    </source>
</evidence>
<gene>
    <name evidence="1" type="ORF">SAY87_012426</name>
</gene>
<dbReference type="AlphaFoldDB" id="A0AAN7GXU5"/>
<evidence type="ECO:0000313" key="2">
    <source>
        <dbReference type="Proteomes" id="UP001345219"/>
    </source>
</evidence>